<proteinExistence type="predicted"/>
<reference evidence="2" key="1">
    <citation type="submission" date="2024-08" db="EMBL/GenBank/DDBJ databases">
        <authorList>
            <person name="Yu S.T."/>
        </authorList>
    </citation>
    <scope>NUCLEOTIDE SEQUENCE</scope>
    <source>
        <strain evidence="2">R33</strain>
    </source>
</reference>
<gene>
    <name evidence="2" type="ORF">AB5J51_38130</name>
</gene>
<evidence type="ECO:0000313" key="2">
    <source>
        <dbReference type="EMBL" id="XDV69157.1"/>
    </source>
</evidence>
<dbReference type="EMBL" id="CP165727">
    <property type="protein sequence ID" value="XDV69157.1"/>
    <property type="molecule type" value="Genomic_DNA"/>
</dbReference>
<sequence>MTAELREEGGRVVNHKRVARIMRTIGRRREEAPRTRDGPLRNITGSRHEIGLPWRMRGGRSVRGCALRLVLMAALL</sequence>
<dbReference type="AlphaFoldDB" id="A0AB39YKQ8"/>
<dbReference type="Pfam" id="PF13276">
    <property type="entry name" value="HTH_21"/>
    <property type="match status" value="1"/>
</dbReference>
<dbReference type="InterPro" id="IPR025948">
    <property type="entry name" value="HTH-like_dom"/>
</dbReference>
<feature type="domain" description="HTH-like" evidence="1">
    <location>
        <begin position="1"/>
        <end position="24"/>
    </location>
</feature>
<name>A0AB39YKQ8_9ACTN</name>
<organism evidence="2">
    <name type="scientific">Streptomyces sp. R33</name>
    <dbReference type="NCBI Taxonomy" id="3238629"/>
    <lineage>
        <taxon>Bacteria</taxon>
        <taxon>Bacillati</taxon>
        <taxon>Actinomycetota</taxon>
        <taxon>Actinomycetes</taxon>
        <taxon>Kitasatosporales</taxon>
        <taxon>Streptomycetaceae</taxon>
        <taxon>Streptomyces</taxon>
    </lineage>
</organism>
<evidence type="ECO:0000259" key="1">
    <source>
        <dbReference type="Pfam" id="PF13276"/>
    </source>
</evidence>
<dbReference type="RefSeq" id="WP_369780383.1">
    <property type="nucleotide sequence ID" value="NZ_CP165727.1"/>
</dbReference>
<protein>
    <submittedName>
        <fullName evidence="2">IS3 family transposase</fullName>
    </submittedName>
</protein>
<accession>A0AB39YKQ8</accession>